<dbReference type="GO" id="GO:0016829">
    <property type="term" value="F:lyase activity"/>
    <property type="evidence" value="ECO:0007669"/>
    <property type="project" value="UniProtKB-KW"/>
</dbReference>
<dbReference type="Gene3D" id="3.40.50.1220">
    <property type="entry name" value="TPP-binding domain"/>
    <property type="match status" value="1"/>
</dbReference>
<dbReference type="GO" id="GO:0009234">
    <property type="term" value="P:menaquinone biosynthetic process"/>
    <property type="evidence" value="ECO:0007669"/>
    <property type="project" value="InterPro"/>
</dbReference>
<dbReference type="Gene3D" id="3.20.20.120">
    <property type="entry name" value="Enolase-like C-terminal domain"/>
    <property type="match status" value="1"/>
</dbReference>
<keyword evidence="2" id="KW-0479">Metal-binding</keyword>
<dbReference type="SFLD" id="SFLDS00001">
    <property type="entry name" value="Enolase"/>
    <property type="match status" value="1"/>
</dbReference>
<evidence type="ECO:0000313" key="8">
    <source>
        <dbReference type="EMBL" id="KAG9448639.1"/>
    </source>
</evidence>
<evidence type="ECO:0000256" key="3">
    <source>
        <dbReference type="ARBA" id="ARBA00022842"/>
    </source>
</evidence>
<dbReference type="EMBL" id="JAINDJ010000004">
    <property type="protein sequence ID" value="KAG9448639.1"/>
    <property type="molecule type" value="Genomic_DNA"/>
</dbReference>
<dbReference type="Proteomes" id="UP000825729">
    <property type="component" value="Unassembled WGS sequence"/>
</dbReference>
<accession>A0AAV7EJ75</accession>
<dbReference type="Pfam" id="PF16582">
    <property type="entry name" value="TPP_enzyme_M_2"/>
    <property type="match status" value="1"/>
</dbReference>
<dbReference type="InterPro" id="IPR029061">
    <property type="entry name" value="THDP-binding"/>
</dbReference>
<evidence type="ECO:0000256" key="6">
    <source>
        <dbReference type="ARBA" id="ARBA00023239"/>
    </source>
</evidence>
<evidence type="ECO:0000256" key="2">
    <source>
        <dbReference type="ARBA" id="ARBA00022723"/>
    </source>
</evidence>
<dbReference type="GO" id="GO:0030976">
    <property type="term" value="F:thiamine pyrophosphate binding"/>
    <property type="evidence" value="ECO:0007669"/>
    <property type="project" value="InterPro"/>
</dbReference>
<dbReference type="Pfam" id="PF13378">
    <property type="entry name" value="MR_MLE_C"/>
    <property type="match status" value="1"/>
</dbReference>
<gene>
    <name evidence="8" type="ORF">H6P81_008604</name>
</gene>
<dbReference type="InterPro" id="IPR032264">
    <property type="entry name" value="MenD_middle"/>
</dbReference>
<dbReference type="InterPro" id="IPR036849">
    <property type="entry name" value="Enolase-like_C_sf"/>
</dbReference>
<dbReference type="InterPro" id="IPR013342">
    <property type="entry name" value="Mandelate_racemase_C"/>
</dbReference>
<reference evidence="8 9" key="1">
    <citation type="submission" date="2021-07" db="EMBL/GenBank/DDBJ databases">
        <title>The Aristolochia fimbriata genome: insights into angiosperm evolution, floral development and chemical biosynthesis.</title>
        <authorList>
            <person name="Jiao Y."/>
        </authorList>
    </citation>
    <scope>NUCLEOTIDE SEQUENCE [LARGE SCALE GENOMIC DNA]</scope>
    <source>
        <strain evidence="8">IBCAS-2021</strain>
        <tissue evidence="8">Leaf</tissue>
    </source>
</reference>
<dbReference type="CDD" id="cd02009">
    <property type="entry name" value="TPP_SHCHC_synthase"/>
    <property type="match status" value="1"/>
</dbReference>
<keyword evidence="9" id="KW-1185">Reference proteome</keyword>
<feature type="domain" description="Mandelate racemase/muconate lactonizing enzyme C-terminal" evidence="7">
    <location>
        <begin position="1166"/>
        <end position="1262"/>
    </location>
</feature>
<comment type="caution">
    <text evidence="8">The sequence shown here is derived from an EMBL/GenBank/DDBJ whole genome shotgun (WGS) entry which is preliminary data.</text>
</comment>
<dbReference type="GO" id="GO:0009063">
    <property type="term" value="P:amino acid catabolic process"/>
    <property type="evidence" value="ECO:0007669"/>
    <property type="project" value="InterPro"/>
</dbReference>
<evidence type="ECO:0000259" key="7">
    <source>
        <dbReference type="SMART" id="SM00922"/>
    </source>
</evidence>
<name>A0AAV7EJ75_ARIFI</name>
<organism evidence="8 9">
    <name type="scientific">Aristolochia fimbriata</name>
    <name type="common">White veined hardy Dutchman's pipe vine</name>
    <dbReference type="NCBI Taxonomy" id="158543"/>
    <lineage>
        <taxon>Eukaryota</taxon>
        <taxon>Viridiplantae</taxon>
        <taxon>Streptophyta</taxon>
        <taxon>Embryophyta</taxon>
        <taxon>Tracheophyta</taxon>
        <taxon>Spermatophyta</taxon>
        <taxon>Magnoliopsida</taxon>
        <taxon>Magnoliidae</taxon>
        <taxon>Piperales</taxon>
        <taxon>Aristolochiaceae</taxon>
        <taxon>Aristolochia</taxon>
    </lineage>
</organism>
<dbReference type="GO" id="GO:0046872">
    <property type="term" value="F:metal ion binding"/>
    <property type="evidence" value="ECO:0007669"/>
    <property type="project" value="UniProtKB-KW"/>
</dbReference>
<keyword evidence="4" id="KW-0786">Thiamine pyrophosphate</keyword>
<dbReference type="SUPFAM" id="SSF52518">
    <property type="entry name" value="Thiamin diphosphate-binding fold (THDP-binding)"/>
    <property type="match status" value="2"/>
</dbReference>
<dbReference type="CDD" id="cd07037">
    <property type="entry name" value="TPP_PYR_MenD"/>
    <property type="match status" value="1"/>
</dbReference>
<dbReference type="NCBIfam" id="TIGR01927">
    <property type="entry name" value="menC_gam_Gplu"/>
    <property type="match status" value="1"/>
</dbReference>
<sequence>MIQRNVSPRPVLLPCAGPIPTNPKLLRWLSDFNPPRRFCLSPRTHLRVHLNFKAVKAEGSRDGRSAASEAFCGISDSRMPVEFCFTHSLPPALTLDVAAWKISEEVKKYKSNPPCSNSGILRFQVAVPPSIKALDWLLSQPHSHAGFPQLHLSRKQLEDSTAGLNSLGEICEVSGLGCAVYFIDSLSQDSSVYSSIARYLCVDAPMIRAYGFIGIKCGAMLPLLERGASGYFFIPQVELDEFESCSILAATLAWDDLLSHPFDKAVQTFELCLCQAAFHVSLPRRTFREKWTDGFKEPASLNAENAHMVCLNSHSLMIKDGQADVVLLEHFPSPFQFYFRFSMAIAFSNDMSCFTDRLSSSVEKCANINALWASLIVEECYRLGLTYFCIAPGSRSSPLAVAASSHPCTTCISCYDERSLAFHALGFGRGSHIPAVVITSSGTAVSNLLPAVVEASQDFVPILLLTADRPPELLESGANQAINQVNHFGSFVRFFFSLPPPTDQIPARMVLTTLGSAVHFASEAPQGPAHVNCSFREPLENTIKEWSLSCLKGLELWMSGSGPFTKYIRMKHSHLCENIQGQMADIIEIIQCTKKGLLLIGSIQTEDEIWAALSLANHMLWPVVADILSGLRLRKILKLFPHMGKKVLFIDHLDHALLSEKVRLWAVPDAVLQVGSRITSKRIAQMLESCNPSIYIMVDKHPFRHDPSHIVTHRIQANLVEFTACLLKVQFPRKESKWNTFLQALNMMIAWEISFQIHCQCSLTEPYVVQVISKAIPDDAAFFLGNSLAIRHMDMYGHGWIEFTDGIAQELKNLELPCWGIRVGGNRGASGIDGLLSTAVGFAVGCNKKVFCLIGDISFLHDTNGLAILKQRTQRKPMTILVLNNHGGAIFSLLPLAERTEKSIMHKYFYTSHDISVSKLCEAHSLKHIQVQTKKELQNALYISCQAQTDCLIEVESSIENNADFHRVLVETSRQTAGHTLSLLEKLSFPVPVSDSAFVCKIDSMSYSLYSIQLCAPLTSATVSNTSEGIYKEGFVISLSLEDGSIGCGEVAPIEIHEEDLIDVEEQLNYLLHVIQGASVNCYLPLLRGSFSSWLCTSLGIPPSSIFPSVRSGLEMAVLNALAARQGSSLSGLLLGSDPHTISADEKAESAGRVQICALVDSSGSAKEVVHVVSQLVDEGFTTIKLKVARQGSPDDDVSIIQEIREKVSSCIKLRVDANRGWTYAEAVQFGSQVKRYNLQYIEEPVQFEEDIIRFYEETGVPVALDETIDNIRGDHLDKLAELTHPGIVAIVIKPSIVGGFENSAVLARWAYQHGKMAVISGTFESSLSLAAYVQFAHYLEQQNAHLCKMKKEKISTVAHGLGTYQWLKEDVVTPPIKICVNPHSEMVEASVHDAGCLLQSVQINSEVIQRNYHDKDIQTYQVKADCMGVTCVLEVWETGSNVQDKVLVFLHGFLGTGEDWIPVMKGLSATSRCISINLPGHGRSNIMELACSENDGEFIMTIGLIADVLNEAVNNITSKSIILIGYSMGARIALYMALHSGNKGKITGAVIISGSPGIKDNVARKIRASQDDVKASNLRKRGLEGFLEMWYAGDMWNSFRRHANFEQIINNRRQHDDVNGLANALSCLSVGRQPSLWEELKHSETDLLFIVGEEDKKFRDIAQQMCNTINSHPERGIGDHERVIIIPDSGHAVHLENPLPVIRSIRKFITRLREC</sequence>
<dbReference type="InterPro" id="IPR029065">
    <property type="entry name" value="Enolase_C-like"/>
</dbReference>
<dbReference type="PANTHER" id="PTHR42916:SF1">
    <property type="entry name" value="PROTEIN PHYLLO, CHLOROPLASTIC"/>
    <property type="match status" value="1"/>
</dbReference>
<dbReference type="InterPro" id="IPR011766">
    <property type="entry name" value="TPP_enzyme_TPP-bd"/>
</dbReference>
<keyword evidence="5" id="KW-0464">Manganese</keyword>
<dbReference type="Gene3D" id="3.40.50.1820">
    <property type="entry name" value="alpha/beta hydrolase"/>
    <property type="match status" value="1"/>
</dbReference>
<dbReference type="SUPFAM" id="SSF54826">
    <property type="entry name" value="Enolase N-terminal domain-like"/>
    <property type="match status" value="1"/>
</dbReference>
<evidence type="ECO:0000256" key="5">
    <source>
        <dbReference type="ARBA" id="ARBA00023211"/>
    </source>
</evidence>
<dbReference type="SFLD" id="SFLDF00009">
    <property type="entry name" value="o-succinylbenzoate_synthase"/>
    <property type="match status" value="1"/>
</dbReference>
<keyword evidence="6" id="KW-0456">Lyase</keyword>
<dbReference type="Pfam" id="PF02776">
    <property type="entry name" value="TPP_enzyme_N"/>
    <property type="match status" value="1"/>
</dbReference>
<dbReference type="InterPro" id="IPR029017">
    <property type="entry name" value="Enolase-like_N"/>
</dbReference>
<dbReference type="GO" id="GO:0070204">
    <property type="term" value="F:2-succinyl-5-enolpyruvyl-6-hydroxy-3-cyclohexene-1-carboxylic-acid synthase activity"/>
    <property type="evidence" value="ECO:0007669"/>
    <property type="project" value="InterPro"/>
</dbReference>
<proteinExistence type="inferred from homology"/>
<dbReference type="SUPFAM" id="SSF51604">
    <property type="entry name" value="Enolase C-terminal domain-like"/>
    <property type="match status" value="1"/>
</dbReference>
<dbReference type="Gene3D" id="3.30.390.10">
    <property type="entry name" value="Enolase-like, N-terminal domain"/>
    <property type="match status" value="1"/>
</dbReference>
<dbReference type="SMART" id="SM00922">
    <property type="entry name" value="MR_MLE"/>
    <property type="match status" value="1"/>
</dbReference>
<dbReference type="NCBIfam" id="TIGR00173">
    <property type="entry name" value="menD"/>
    <property type="match status" value="1"/>
</dbReference>
<dbReference type="SUPFAM" id="SSF53474">
    <property type="entry name" value="alpha/beta-Hydrolases"/>
    <property type="match status" value="1"/>
</dbReference>
<dbReference type="PANTHER" id="PTHR42916">
    <property type="entry name" value="2-SUCCINYL-5-ENOLPYRUVYL-6-HYDROXY-3-CYCLOHEXENE-1-CARBOXYLATE SYNTHASE"/>
    <property type="match status" value="1"/>
</dbReference>
<dbReference type="Gene3D" id="3.40.50.970">
    <property type="match status" value="2"/>
</dbReference>
<dbReference type="InterPro" id="IPR000073">
    <property type="entry name" value="AB_hydrolase_1"/>
</dbReference>
<evidence type="ECO:0000313" key="9">
    <source>
        <dbReference type="Proteomes" id="UP000825729"/>
    </source>
</evidence>
<protein>
    <recommendedName>
        <fullName evidence="7">Mandelate racemase/muconate lactonizing enzyme C-terminal domain-containing protein</fullName>
    </recommendedName>
</protein>
<keyword evidence="3" id="KW-0460">Magnesium</keyword>
<dbReference type="InterPro" id="IPR018110">
    <property type="entry name" value="Mandel_Rmase/mucon_lact_enz_CS"/>
</dbReference>
<dbReference type="SFLD" id="SFLDG00180">
    <property type="entry name" value="muconate_cycloisomerase"/>
    <property type="match status" value="1"/>
</dbReference>
<evidence type="ECO:0000256" key="1">
    <source>
        <dbReference type="ARBA" id="ARBA00022679"/>
    </source>
</evidence>
<dbReference type="HAMAP" id="MF_01659">
    <property type="entry name" value="MenD"/>
    <property type="match status" value="1"/>
</dbReference>
<dbReference type="InterPro" id="IPR004433">
    <property type="entry name" value="MenaQ_synth_MenD"/>
</dbReference>
<dbReference type="Pfam" id="PF02775">
    <property type="entry name" value="TPP_enzyme_C"/>
    <property type="match status" value="1"/>
</dbReference>
<dbReference type="Pfam" id="PF12697">
    <property type="entry name" value="Abhydrolase_6"/>
    <property type="match status" value="1"/>
</dbReference>
<keyword evidence="1" id="KW-0808">Transferase</keyword>
<dbReference type="InterPro" id="IPR012001">
    <property type="entry name" value="Thiamin_PyroP_enz_TPP-bd_dom"/>
</dbReference>
<dbReference type="PROSITE" id="PS00909">
    <property type="entry name" value="MR_MLE_2"/>
    <property type="match status" value="1"/>
</dbReference>
<dbReference type="InterPro" id="IPR029058">
    <property type="entry name" value="AB_hydrolase_fold"/>
</dbReference>
<evidence type="ECO:0000256" key="4">
    <source>
        <dbReference type="ARBA" id="ARBA00023052"/>
    </source>
</evidence>